<dbReference type="OrthoDB" id="2751409at2759"/>
<evidence type="ECO:0000313" key="3">
    <source>
        <dbReference type="EMBL" id="KZP19110.1"/>
    </source>
</evidence>
<proteinExistence type="predicted"/>
<gene>
    <name evidence="3" type="ORF">FIBSPDRAFT_828488</name>
</gene>
<feature type="region of interest" description="Disordered" evidence="1">
    <location>
        <begin position="494"/>
        <end position="524"/>
    </location>
</feature>
<evidence type="ECO:0000256" key="1">
    <source>
        <dbReference type="SAM" id="MobiDB-lite"/>
    </source>
</evidence>
<dbReference type="PROSITE" id="PS50181">
    <property type="entry name" value="FBOX"/>
    <property type="match status" value="1"/>
</dbReference>
<dbReference type="SUPFAM" id="SSF81383">
    <property type="entry name" value="F-box domain"/>
    <property type="match status" value="1"/>
</dbReference>
<accession>A0A166HQ23</accession>
<dbReference type="InterPro" id="IPR036047">
    <property type="entry name" value="F-box-like_dom_sf"/>
</dbReference>
<organism evidence="3">
    <name type="scientific">Athelia psychrophila</name>
    <dbReference type="NCBI Taxonomy" id="1759441"/>
    <lineage>
        <taxon>Eukaryota</taxon>
        <taxon>Fungi</taxon>
        <taxon>Dikarya</taxon>
        <taxon>Basidiomycota</taxon>
        <taxon>Agaricomycotina</taxon>
        <taxon>Agaricomycetes</taxon>
        <taxon>Agaricomycetidae</taxon>
        <taxon>Atheliales</taxon>
        <taxon>Atheliaceae</taxon>
        <taxon>Athelia</taxon>
    </lineage>
</organism>
<dbReference type="AlphaFoldDB" id="A0A166HQ23"/>
<dbReference type="STRING" id="436010.A0A166HQ23"/>
<dbReference type="InterPro" id="IPR001810">
    <property type="entry name" value="F-box_dom"/>
</dbReference>
<sequence length="589" mass="66837">MPPLELLHLPPELLIHILHSLSAKDLLLSVQLVNVYLHDLVRGASILQYIIEVFHAGFEDNAYSNTVYAERLHTLRQSETSWNNIDPVRKSTLVVSHPTSGLYDLSAGIYVVGERGQGRRSTALRYTYLPSNSGRAPWKKIDVGPERHIIDFGISVREHDLIALVTAKTKQDGTGDNVIELILLQLSTGKKHPLAKEHIIIVREQSAIHSQPSVMLEIVGSHLALMLSHLQERSMEAFYIYTWQTGQQKASMFPSLPYYQGFIFLNEDVILLPNTVDKRMEIYTISEDAIVPHCFLDLPSLAHRHFIWQFTCRCEPNPVGKGAPSKTTHEEKEPPFISTPDDAIAVFKMTIASDAGTSTCSFVAHRSALLKFLSDKPKAFTSYQSSRQPIHITISPESVPWKEWGPSTTRWFGEEDAAHGYITVTAGQRFVSIDGSRFVGQDDDDEDDEPAPLTIRDFNARNIARYIHHTQPKDDPVEDCRDEDLPDLITIQEDDPVEHSPDDDYMSDDEPTIRDPPVPRPGRRLVMRPSVLRPRAVFEENFYSQLPYLETVSETKHKYSAVLMDEDRILGLMVRNYNYFLKICLIDLS</sequence>
<protein>
    <recommendedName>
        <fullName evidence="2">F-box domain-containing protein</fullName>
    </recommendedName>
</protein>
<dbReference type="EMBL" id="KV417566">
    <property type="protein sequence ID" value="KZP19110.1"/>
    <property type="molecule type" value="Genomic_DNA"/>
</dbReference>
<feature type="domain" description="F-box" evidence="2">
    <location>
        <begin position="3"/>
        <end position="50"/>
    </location>
</feature>
<reference evidence="3" key="1">
    <citation type="journal article" date="2016" name="Mol. Biol. Evol.">
        <title>Comparative Genomics of Early-Diverging Mushroom-Forming Fungi Provides Insights into the Origins of Lignocellulose Decay Capabilities.</title>
        <authorList>
            <person name="Nagy L.G."/>
            <person name="Riley R."/>
            <person name="Tritt A."/>
            <person name="Adam C."/>
            <person name="Daum C."/>
            <person name="Floudas D."/>
            <person name="Sun H."/>
            <person name="Yadav J.S."/>
            <person name="Pangilinan J."/>
            <person name="Larsson K.H."/>
            <person name="Matsuura K."/>
            <person name="Barry K."/>
            <person name="Labutti K."/>
            <person name="Kuo R."/>
            <person name="Ohm R.A."/>
            <person name="Bhattacharya S.S."/>
            <person name="Shirouzu T."/>
            <person name="Yoshinaga Y."/>
            <person name="Martin F.M."/>
            <person name="Grigoriev I.V."/>
            <person name="Hibbett D.S."/>
        </authorList>
    </citation>
    <scope>NUCLEOTIDE SEQUENCE [LARGE SCALE GENOMIC DNA]</scope>
    <source>
        <strain evidence="3">CBS 109695</strain>
    </source>
</reference>
<name>A0A166HQ23_9AGAM</name>
<evidence type="ECO:0000259" key="2">
    <source>
        <dbReference type="PROSITE" id="PS50181"/>
    </source>
</evidence>